<accession>A0ABS3MZV6</accession>
<proteinExistence type="predicted"/>
<dbReference type="Proteomes" id="UP000663981">
    <property type="component" value="Unassembled WGS sequence"/>
</dbReference>
<reference evidence="1 2" key="1">
    <citation type="submission" date="2021-03" db="EMBL/GenBank/DDBJ databases">
        <title>Whole genome sequence of Metabacillus bambusae BG109.</title>
        <authorList>
            <person name="Jeong J.W."/>
        </authorList>
    </citation>
    <scope>NUCLEOTIDE SEQUENCE [LARGE SCALE GENOMIC DNA]</scope>
    <source>
        <strain evidence="1 2">BG109</strain>
    </source>
</reference>
<dbReference type="RefSeq" id="WP_207976634.1">
    <property type="nucleotide sequence ID" value="NZ_JAGDEL010000004.1"/>
</dbReference>
<evidence type="ECO:0000313" key="1">
    <source>
        <dbReference type="EMBL" id="MBO1511542.1"/>
    </source>
</evidence>
<comment type="caution">
    <text evidence="1">The sequence shown here is derived from an EMBL/GenBank/DDBJ whole genome shotgun (WGS) entry which is preliminary data.</text>
</comment>
<keyword evidence="2" id="KW-1185">Reference proteome</keyword>
<dbReference type="EMBL" id="JAGDEL010000004">
    <property type="protein sequence ID" value="MBO1511542.1"/>
    <property type="molecule type" value="Genomic_DNA"/>
</dbReference>
<sequence>MEIKKVEFMEFVSKMIVFADIDNPDEVDKKAIAHDILNNNIDKFKGYDKAIFYFRKNKKDDNTTNENTVSFILVGANNVSLPSNEKYFGSNGISKRSRAVKASKVI</sequence>
<organism evidence="1 2">
    <name type="scientific">Metabacillus bambusae</name>
    <dbReference type="NCBI Taxonomy" id="2795218"/>
    <lineage>
        <taxon>Bacteria</taxon>
        <taxon>Bacillati</taxon>
        <taxon>Bacillota</taxon>
        <taxon>Bacilli</taxon>
        <taxon>Bacillales</taxon>
        <taxon>Bacillaceae</taxon>
        <taxon>Metabacillus</taxon>
    </lineage>
</organism>
<evidence type="ECO:0000313" key="2">
    <source>
        <dbReference type="Proteomes" id="UP000663981"/>
    </source>
</evidence>
<name>A0ABS3MZV6_9BACI</name>
<protein>
    <submittedName>
        <fullName evidence="1">Uncharacterized protein</fullName>
    </submittedName>
</protein>
<gene>
    <name evidence="1" type="ORF">I7822_07660</name>
</gene>